<dbReference type="Gene3D" id="3.30.70.3290">
    <property type="match status" value="1"/>
</dbReference>
<dbReference type="InterPro" id="IPR014043">
    <property type="entry name" value="Acyl_transferase_dom"/>
</dbReference>
<organism evidence="8 9">
    <name type="scientific">Streptomonospora algeriensis</name>
    <dbReference type="NCBI Taxonomy" id="995084"/>
    <lineage>
        <taxon>Bacteria</taxon>
        <taxon>Bacillati</taxon>
        <taxon>Actinomycetota</taxon>
        <taxon>Actinomycetes</taxon>
        <taxon>Streptosporangiales</taxon>
        <taxon>Nocardiopsidaceae</taxon>
        <taxon>Streptomonospora</taxon>
    </lineage>
</organism>
<dbReference type="InterPro" id="IPR020841">
    <property type="entry name" value="PKS_Beta-ketoAc_synthase_dom"/>
</dbReference>
<accession>A0ABW3BDM2</accession>
<keyword evidence="3" id="KW-0808">Transferase</keyword>
<dbReference type="PANTHER" id="PTHR43775:SF51">
    <property type="entry name" value="INACTIVE PHENOLPHTHIOCEROL SYNTHESIS POLYKETIDE SYNTHASE TYPE I PKS1-RELATED"/>
    <property type="match status" value="1"/>
</dbReference>
<dbReference type="InterPro" id="IPR016035">
    <property type="entry name" value="Acyl_Trfase/lysoPLipase"/>
</dbReference>
<dbReference type="Pfam" id="PF16197">
    <property type="entry name" value="KAsynt_C_assoc"/>
    <property type="match status" value="1"/>
</dbReference>
<dbReference type="SUPFAM" id="SSF55048">
    <property type="entry name" value="Probable ACP-binding domain of malonyl-CoA ACP transacylase"/>
    <property type="match status" value="1"/>
</dbReference>
<dbReference type="Gene3D" id="3.40.47.10">
    <property type="match status" value="1"/>
</dbReference>
<dbReference type="InterPro" id="IPR057326">
    <property type="entry name" value="KR_dom"/>
</dbReference>
<dbReference type="SUPFAM" id="SSF52151">
    <property type="entry name" value="FabD/lysophospholipase-like"/>
    <property type="match status" value="1"/>
</dbReference>
<dbReference type="Gene3D" id="3.40.366.10">
    <property type="entry name" value="Malonyl-Coenzyme A Acyl Carrier Protein, domain 2"/>
    <property type="match status" value="1"/>
</dbReference>
<dbReference type="InterPro" id="IPR041618">
    <property type="entry name" value="PKS_DE"/>
</dbReference>
<dbReference type="CDD" id="cd08956">
    <property type="entry name" value="KR_3_FAS_SDR_x"/>
    <property type="match status" value="1"/>
</dbReference>
<feature type="domain" description="Carrier" evidence="6">
    <location>
        <begin position="350"/>
        <end position="429"/>
    </location>
</feature>
<dbReference type="InterPro" id="IPR020806">
    <property type="entry name" value="PKS_PP-bd"/>
</dbReference>
<dbReference type="InterPro" id="IPR055123">
    <property type="entry name" value="SpnB-like_Rossmann"/>
</dbReference>
<sequence length="1636" mass="170165">GAAVWGLVRSARAEYPDQPVIADTDGSPESEAALAAALRSGEPEFALRDGVVYVPRLERAAADAQAPPPPGNGTVLITGASGTLGRRIARHVVAEHGVRRLLLVSRRGAAAEGARELAEELAEAGAQAHWASCDAADREQLAALLASVPAEHPLTGVIHAAGVLEDALVSSLTADQVDAVLRPKADAAANLHELTAELPLSWFVLYSSIMATFGGPGQANYAAANAFLDGLALHRRSRGLPAASLGWGYWDERSGMSEHLSEADLARIARSGVVPLSSAEGAELFDAALAAQEAHTLPVRLDPATLRSQAANGSLPPLFRSLAGGRRAAAPAVAGSGDSLADRLRGMDSRDRDSALLDLVREQAAAVVANPDPHSIGSDNAFKDAGFDSLTSVELRNRLNSKTGLHLPTTLLFDHPTPAAVARHLRARLLGEEAAPAAPPAGGGVPGDAEDPVAIVAMSCRLPGDVRSPEDLWALLLEERDAIGPFPTDRGWPPDLYDPDPGRSGKSRVQSGGFVYDAPDFDAAFFGISPREAAAMDPQQRLLLEVSWEAMERAGIPPGSLAGEPVGVYVGTNMQDYAAEQRQTPQDAEGYLLTGRSQSVVSGRVAYVLGLEGPAVTVDTACSSSLVSMHLAAQALRQGECSLALAGGVTLMSRPQLFVEFSRQRGLAPDGRCKAFSDAADGTGWSEGAGVVVLERLSDARRSGHQVIGLVRSSAINQDGASNGLSAPNGPAQQRVIRQALQSAGLGSADVDAVEAHGTGTVLGDPIEAQALLATYGQDRAPDRPLLVGALKSAIGHTQAAAGVSGVIKMLLAMREGALPRNLHCRTPSSHVDWSSGAVRLVDEPLPWPERDGGPRRAGVSAFGISGTNAHVVLEAPPSVHDGAPDAEARSAGDGDEDGTGRACVPVAVWPLSARSAEALREQADRLHRHVAAREELCAQDVGYSLATTRAAFEHRAAAVGRDRGELLASLQGIAATGGAVAGTATAGTTAFLFTGQGAQRPGMGRELHDRFPVFAEAFDAACAEFDRHLGRPLGGIVFAEEGTPEAAELDRTEFAQPALFALETALYRLLSGWGLAPGALLGHSIGELVAAHVAGVWSLQDACALVAARGRLMQRLPAEGAMIAVEAAEEDVRAAIAGQENAVSLAAVNGPRSCVVSGDAAVAEKAAETLGVKAKRLRVSHAFHSPHMEPMLDDFRAVAEGLSYAEPTVPVVSNVTGDWAAAELADPAYWVAQARRAVRFHDGVLTLRGAGAERFAEIGPAGVLTAAVRGALEDESPAPVAVAVLNRSGSEALSAVSAAARLHTAGQPVDWGAYYGGACRRVDLPTYPFQRRRYWIDDAASAEPGQAPDGAAGEPDGRREREFWHAVEREDLSGLRALLGLAEDAPPESLLPALSAWRRRSTADSCAYGLAWSPRTLRPGTPAGRWLVVAPHGADEELDAVLRQLHRAGTEAVAVSLDATACDRASAADTLRACVPDGVASAEGIISLLGLEERARSGSPGISAGPAATVCLVQALDDLGAPGRLWLVTRDAVAAGQVGGRIRPDQAAVWGMGRVLGLERPDRFGGLVDLPEQVEAPIADAFAAVLTGQDDEDQFAVRPEGVLVPRIVRARLPGGDREWRTGATALITGGSGGIA</sequence>
<dbReference type="InterPro" id="IPR009081">
    <property type="entry name" value="PP-bd_ACP"/>
</dbReference>
<dbReference type="SUPFAM" id="SSF53901">
    <property type="entry name" value="Thiolase-like"/>
    <property type="match status" value="1"/>
</dbReference>
<dbReference type="Gene3D" id="1.10.1200.10">
    <property type="entry name" value="ACP-like"/>
    <property type="match status" value="1"/>
</dbReference>
<evidence type="ECO:0000313" key="8">
    <source>
        <dbReference type="EMBL" id="MFD0801431.1"/>
    </source>
</evidence>
<evidence type="ECO:0000256" key="2">
    <source>
        <dbReference type="ARBA" id="ARBA00022553"/>
    </source>
</evidence>
<comment type="caution">
    <text evidence="8">The sequence shown here is derived from an EMBL/GenBank/DDBJ whole genome shotgun (WGS) entry which is preliminary data.</text>
</comment>
<dbReference type="Pfam" id="PF00550">
    <property type="entry name" value="PP-binding"/>
    <property type="match status" value="1"/>
</dbReference>
<dbReference type="Gene3D" id="6.10.140.1830">
    <property type="match status" value="1"/>
</dbReference>
<dbReference type="Gene3D" id="3.40.50.11460">
    <property type="match status" value="1"/>
</dbReference>
<evidence type="ECO:0000256" key="3">
    <source>
        <dbReference type="ARBA" id="ARBA00022679"/>
    </source>
</evidence>
<dbReference type="InterPro" id="IPR001227">
    <property type="entry name" value="Ac_transferase_dom_sf"/>
</dbReference>
<dbReference type="Proteomes" id="UP001596956">
    <property type="component" value="Unassembled WGS sequence"/>
</dbReference>
<proteinExistence type="predicted"/>
<dbReference type="SUPFAM" id="SSF51735">
    <property type="entry name" value="NAD(P)-binding Rossmann-fold domains"/>
    <property type="match status" value="3"/>
</dbReference>
<keyword evidence="9" id="KW-1185">Reference proteome</keyword>
<name>A0ABW3BDM2_9ACTN</name>
<keyword evidence="1" id="KW-0596">Phosphopantetheine</keyword>
<evidence type="ECO:0000256" key="5">
    <source>
        <dbReference type="SAM" id="MobiDB-lite"/>
    </source>
</evidence>
<reference evidence="9" key="1">
    <citation type="journal article" date="2019" name="Int. J. Syst. Evol. Microbiol.">
        <title>The Global Catalogue of Microorganisms (GCM) 10K type strain sequencing project: providing services to taxonomists for standard genome sequencing and annotation.</title>
        <authorList>
            <consortium name="The Broad Institute Genomics Platform"/>
            <consortium name="The Broad Institute Genome Sequencing Center for Infectious Disease"/>
            <person name="Wu L."/>
            <person name="Ma J."/>
        </authorList>
    </citation>
    <scope>NUCLEOTIDE SEQUENCE [LARGE SCALE GENOMIC DNA]</scope>
    <source>
        <strain evidence="9">CCUG 63369</strain>
    </source>
</reference>
<dbReference type="SMART" id="SM01294">
    <property type="entry name" value="PKS_PP_betabranch"/>
    <property type="match status" value="1"/>
</dbReference>
<keyword evidence="4" id="KW-0012">Acyltransferase</keyword>
<dbReference type="InterPro" id="IPR032821">
    <property type="entry name" value="PKS_assoc"/>
</dbReference>
<dbReference type="PROSITE" id="PS00606">
    <property type="entry name" value="KS3_1"/>
    <property type="match status" value="1"/>
</dbReference>
<dbReference type="InterPro" id="IPR018201">
    <property type="entry name" value="Ketoacyl_synth_AS"/>
</dbReference>
<dbReference type="PROSITE" id="PS00012">
    <property type="entry name" value="PHOSPHOPANTETHEINE"/>
    <property type="match status" value="1"/>
</dbReference>
<dbReference type="InterPro" id="IPR013968">
    <property type="entry name" value="PKS_KR"/>
</dbReference>
<dbReference type="PROSITE" id="PS50075">
    <property type="entry name" value="CARRIER"/>
    <property type="match status" value="1"/>
</dbReference>
<dbReference type="InterPro" id="IPR014030">
    <property type="entry name" value="Ketoacyl_synth_N"/>
</dbReference>
<evidence type="ECO:0000259" key="6">
    <source>
        <dbReference type="PROSITE" id="PS50075"/>
    </source>
</evidence>
<evidence type="ECO:0000256" key="1">
    <source>
        <dbReference type="ARBA" id="ARBA00022450"/>
    </source>
</evidence>
<dbReference type="EMBL" id="JBHTHR010000220">
    <property type="protein sequence ID" value="MFD0801431.1"/>
    <property type="molecule type" value="Genomic_DNA"/>
</dbReference>
<dbReference type="Pfam" id="PF00698">
    <property type="entry name" value="Acyl_transf_1"/>
    <property type="match status" value="1"/>
</dbReference>
<dbReference type="InterPro" id="IPR036291">
    <property type="entry name" value="NAD(P)-bd_dom_sf"/>
</dbReference>
<dbReference type="InterPro" id="IPR036736">
    <property type="entry name" value="ACP-like_sf"/>
</dbReference>
<dbReference type="CDD" id="cd00833">
    <property type="entry name" value="PKS"/>
    <property type="match status" value="1"/>
</dbReference>
<dbReference type="Gene3D" id="3.40.50.720">
    <property type="entry name" value="NAD(P)-binding Rossmann-like Domain"/>
    <property type="match status" value="1"/>
</dbReference>
<dbReference type="SUPFAM" id="SSF47336">
    <property type="entry name" value="ACP-like"/>
    <property type="match status" value="1"/>
</dbReference>
<dbReference type="Pfam" id="PF08659">
    <property type="entry name" value="KR"/>
    <property type="match status" value="1"/>
</dbReference>
<dbReference type="SMART" id="SM00823">
    <property type="entry name" value="PKS_PP"/>
    <property type="match status" value="1"/>
</dbReference>
<dbReference type="Pfam" id="PF02801">
    <property type="entry name" value="Ketoacyl-synt_C"/>
    <property type="match status" value="1"/>
</dbReference>
<protein>
    <submittedName>
        <fullName evidence="8">Type I polyketide synthase</fullName>
    </submittedName>
</protein>
<evidence type="ECO:0000259" key="7">
    <source>
        <dbReference type="PROSITE" id="PS52004"/>
    </source>
</evidence>
<dbReference type="Pfam" id="PF22953">
    <property type="entry name" value="SpnB_Rossmann"/>
    <property type="match status" value="1"/>
</dbReference>
<dbReference type="PANTHER" id="PTHR43775">
    <property type="entry name" value="FATTY ACID SYNTHASE"/>
    <property type="match status" value="1"/>
</dbReference>
<evidence type="ECO:0000256" key="4">
    <source>
        <dbReference type="ARBA" id="ARBA00023315"/>
    </source>
</evidence>
<dbReference type="Pfam" id="PF18369">
    <property type="entry name" value="PKS_DE"/>
    <property type="match status" value="1"/>
</dbReference>
<dbReference type="SMART" id="SM00827">
    <property type="entry name" value="PKS_AT"/>
    <property type="match status" value="1"/>
</dbReference>
<feature type="non-terminal residue" evidence="8">
    <location>
        <position position="1636"/>
    </location>
</feature>
<feature type="domain" description="Ketosynthase family 3 (KS3)" evidence="7">
    <location>
        <begin position="450"/>
        <end position="876"/>
    </location>
</feature>
<dbReference type="InterPro" id="IPR050091">
    <property type="entry name" value="PKS_NRPS_Biosynth_Enz"/>
</dbReference>
<dbReference type="Pfam" id="PF00109">
    <property type="entry name" value="ketoacyl-synt"/>
    <property type="match status" value="1"/>
</dbReference>
<dbReference type="InterPro" id="IPR006162">
    <property type="entry name" value="Ppantetheine_attach_site"/>
</dbReference>
<dbReference type="PROSITE" id="PS52004">
    <property type="entry name" value="KS3_2"/>
    <property type="match status" value="1"/>
</dbReference>
<feature type="non-terminal residue" evidence="8">
    <location>
        <position position="1"/>
    </location>
</feature>
<gene>
    <name evidence="8" type="ORF">ACFQZU_08885</name>
</gene>
<dbReference type="InterPro" id="IPR014031">
    <property type="entry name" value="Ketoacyl_synth_C"/>
</dbReference>
<keyword evidence="2" id="KW-0597">Phosphoprotein</keyword>
<dbReference type="SMART" id="SM00822">
    <property type="entry name" value="PKS_KR"/>
    <property type="match status" value="1"/>
</dbReference>
<dbReference type="SMART" id="SM00825">
    <property type="entry name" value="PKS_KS"/>
    <property type="match status" value="1"/>
</dbReference>
<feature type="compositionally biased region" description="Basic and acidic residues" evidence="5">
    <location>
        <begin position="883"/>
        <end position="893"/>
    </location>
</feature>
<feature type="region of interest" description="Disordered" evidence="5">
    <location>
        <begin position="876"/>
        <end position="900"/>
    </location>
</feature>
<evidence type="ECO:0000313" key="9">
    <source>
        <dbReference type="Proteomes" id="UP001596956"/>
    </source>
</evidence>
<dbReference type="InterPro" id="IPR016039">
    <property type="entry name" value="Thiolase-like"/>
</dbReference>
<dbReference type="InterPro" id="IPR016036">
    <property type="entry name" value="Malonyl_transacylase_ACP-bd"/>
</dbReference>